<dbReference type="EMBL" id="JACPUR010000019">
    <property type="protein sequence ID" value="MBI3127874.1"/>
    <property type="molecule type" value="Genomic_DNA"/>
</dbReference>
<evidence type="ECO:0000256" key="1">
    <source>
        <dbReference type="SAM" id="MobiDB-lite"/>
    </source>
</evidence>
<evidence type="ECO:0000313" key="2">
    <source>
        <dbReference type="EMBL" id="MBI3127874.1"/>
    </source>
</evidence>
<comment type="caution">
    <text evidence="2">The sequence shown here is derived from an EMBL/GenBank/DDBJ whole genome shotgun (WGS) entry which is preliminary data.</text>
</comment>
<dbReference type="AlphaFoldDB" id="A0A932HY56"/>
<sequence length="98" mass="10728">MRKIMYRGAAALVVWGTLAGCAGYEWRKAGATPQQVMRDEELCQRHAESIRRTAPAGTLPGTTGTPGYTSSSPSEEVEVTKRYVSCMEARGYERAKAQ</sequence>
<organism evidence="2 3">
    <name type="scientific">Tectimicrobiota bacterium</name>
    <dbReference type="NCBI Taxonomy" id="2528274"/>
    <lineage>
        <taxon>Bacteria</taxon>
        <taxon>Pseudomonadati</taxon>
        <taxon>Nitrospinota/Tectimicrobiota group</taxon>
        <taxon>Candidatus Tectimicrobiota</taxon>
    </lineage>
</organism>
<evidence type="ECO:0000313" key="3">
    <source>
        <dbReference type="Proteomes" id="UP000782312"/>
    </source>
</evidence>
<proteinExistence type="predicted"/>
<feature type="compositionally biased region" description="Low complexity" evidence="1">
    <location>
        <begin position="53"/>
        <end position="74"/>
    </location>
</feature>
<evidence type="ECO:0008006" key="4">
    <source>
        <dbReference type="Google" id="ProtNLM"/>
    </source>
</evidence>
<feature type="region of interest" description="Disordered" evidence="1">
    <location>
        <begin position="50"/>
        <end position="79"/>
    </location>
</feature>
<accession>A0A932HY56</accession>
<reference evidence="2" key="1">
    <citation type="submission" date="2020-07" db="EMBL/GenBank/DDBJ databases">
        <title>Huge and variable diversity of episymbiotic CPR bacteria and DPANN archaea in groundwater ecosystems.</title>
        <authorList>
            <person name="He C.Y."/>
            <person name="Keren R."/>
            <person name="Whittaker M."/>
            <person name="Farag I.F."/>
            <person name="Doudna J."/>
            <person name="Cate J.H.D."/>
            <person name="Banfield J.F."/>
        </authorList>
    </citation>
    <scope>NUCLEOTIDE SEQUENCE</scope>
    <source>
        <strain evidence="2">NC_groundwater_763_Ag_S-0.2um_68_21</strain>
    </source>
</reference>
<dbReference type="Proteomes" id="UP000782312">
    <property type="component" value="Unassembled WGS sequence"/>
</dbReference>
<gene>
    <name evidence="2" type="ORF">HYZ11_09745</name>
</gene>
<name>A0A932HY56_UNCTE</name>
<dbReference type="PROSITE" id="PS51257">
    <property type="entry name" value="PROKAR_LIPOPROTEIN"/>
    <property type="match status" value="1"/>
</dbReference>
<protein>
    <recommendedName>
        <fullName evidence="4">Lipoprotein</fullName>
    </recommendedName>
</protein>